<dbReference type="Proteomes" id="UP001152622">
    <property type="component" value="Chromosome 16"/>
</dbReference>
<evidence type="ECO:0000313" key="2">
    <source>
        <dbReference type="EMBL" id="KAJ8340035.1"/>
    </source>
</evidence>
<dbReference type="AlphaFoldDB" id="A0A9Q1IGT6"/>
<gene>
    <name evidence="2" type="ORF">SKAU_G00346680</name>
</gene>
<evidence type="ECO:0000313" key="3">
    <source>
        <dbReference type="Proteomes" id="UP001152622"/>
    </source>
</evidence>
<reference evidence="2" key="1">
    <citation type="journal article" date="2023" name="Science">
        <title>Genome structures resolve the early diversification of teleost fishes.</title>
        <authorList>
            <person name="Parey E."/>
            <person name="Louis A."/>
            <person name="Montfort J."/>
            <person name="Bouchez O."/>
            <person name="Roques C."/>
            <person name="Iampietro C."/>
            <person name="Lluch J."/>
            <person name="Castinel A."/>
            <person name="Donnadieu C."/>
            <person name="Desvignes T."/>
            <person name="Floi Bucao C."/>
            <person name="Jouanno E."/>
            <person name="Wen M."/>
            <person name="Mejri S."/>
            <person name="Dirks R."/>
            <person name="Jansen H."/>
            <person name="Henkel C."/>
            <person name="Chen W.J."/>
            <person name="Zahm M."/>
            <person name="Cabau C."/>
            <person name="Klopp C."/>
            <person name="Thompson A.W."/>
            <person name="Robinson-Rechavi M."/>
            <person name="Braasch I."/>
            <person name="Lecointre G."/>
            <person name="Bobe J."/>
            <person name="Postlethwait J.H."/>
            <person name="Berthelot C."/>
            <person name="Roest Crollius H."/>
            <person name="Guiguen Y."/>
        </authorList>
    </citation>
    <scope>NUCLEOTIDE SEQUENCE</scope>
    <source>
        <strain evidence="2">WJC10195</strain>
    </source>
</reference>
<sequence>MRMISAERSAQDVACSRSGLPQGAIDNPKRPYPDSPRAAARSPVLLRRDGALR</sequence>
<comment type="caution">
    <text evidence="2">The sequence shown here is derived from an EMBL/GenBank/DDBJ whole genome shotgun (WGS) entry which is preliminary data.</text>
</comment>
<accession>A0A9Q1IGT6</accession>
<organism evidence="2 3">
    <name type="scientific">Synaphobranchus kaupii</name>
    <name type="common">Kaup's arrowtooth eel</name>
    <dbReference type="NCBI Taxonomy" id="118154"/>
    <lineage>
        <taxon>Eukaryota</taxon>
        <taxon>Metazoa</taxon>
        <taxon>Chordata</taxon>
        <taxon>Craniata</taxon>
        <taxon>Vertebrata</taxon>
        <taxon>Euteleostomi</taxon>
        <taxon>Actinopterygii</taxon>
        <taxon>Neopterygii</taxon>
        <taxon>Teleostei</taxon>
        <taxon>Anguilliformes</taxon>
        <taxon>Synaphobranchidae</taxon>
        <taxon>Synaphobranchus</taxon>
    </lineage>
</organism>
<proteinExistence type="predicted"/>
<dbReference type="EMBL" id="JAINUF010000016">
    <property type="protein sequence ID" value="KAJ8340035.1"/>
    <property type="molecule type" value="Genomic_DNA"/>
</dbReference>
<keyword evidence="3" id="KW-1185">Reference proteome</keyword>
<feature type="region of interest" description="Disordered" evidence="1">
    <location>
        <begin position="1"/>
        <end position="53"/>
    </location>
</feature>
<evidence type="ECO:0000256" key="1">
    <source>
        <dbReference type="SAM" id="MobiDB-lite"/>
    </source>
</evidence>
<name>A0A9Q1IGT6_SYNKA</name>
<protein>
    <submittedName>
        <fullName evidence="2">Uncharacterized protein</fullName>
    </submittedName>
</protein>